<name>V5EF35_KALBG</name>
<keyword evidence="5" id="KW-1185">Reference proteome</keyword>
<protein>
    <submittedName>
        <fullName evidence="4">Uncharacterized protein</fullName>
    </submittedName>
</protein>
<evidence type="ECO:0000256" key="1">
    <source>
        <dbReference type="ARBA" id="ARBA00005607"/>
    </source>
</evidence>
<dbReference type="Gene3D" id="2.60.40.790">
    <property type="match status" value="1"/>
</dbReference>
<gene>
    <name evidence="4" type="ORF">PSEUBRA_SCAF13g02011</name>
</gene>
<evidence type="ECO:0000259" key="2">
    <source>
        <dbReference type="Pfam" id="PF04925"/>
    </source>
</evidence>
<evidence type="ECO:0000313" key="5">
    <source>
        <dbReference type="Proteomes" id="UP000019377"/>
    </source>
</evidence>
<dbReference type="GO" id="GO:0000493">
    <property type="term" value="P:box H/ACA snoRNP assembly"/>
    <property type="evidence" value="ECO:0007669"/>
    <property type="project" value="InterPro"/>
</dbReference>
<dbReference type="AlphaFoldDB" id="V5EF35"/>
<accession>V5EF35</accession>
<dbReference type="Proteomes" id="UP000019377">
    <property type="component" value="Unassembled WGS sequence"/>
</dbReference>
<evidence type="ECO:0000259" key="3">
    <source>
        <dbReference type="Pfam" id="PF21413"/>
    </source>
</evidence>
<organism evidence="4 5">
    <name type="scientific">Kalmanozyma brasiliensis (strain GHG001)</name>
    <name type="common">Yeast</name>
    <name type="synonym">Pseudozyma brasiliensis</name>
    <dbReference type="NCBI Taxonomy" id="1365824"/>
    <lineage>
        <taxon>Eukaryota</taxon>
        <taxon>Fungi</taxon>
        <taxon>Dikarya</taxon>
        <taxon>Basidiomycota</taxon>
        <taxon>Ustilaginomycotina</taxon>
        <taxon>Ustilaginomycetes</taxon>
        <taxon>Ustilaginales</taxon>
        <taxon>Ustilaginaceae</taxon>
        <taxon>Kalmanozyma</taxon>
    </lineage>
</organism>
<feature type="domain" description="SHQ1-like CS" evidence="3">
    <location>
        <begin position="7"/>
        <end position="100"/>
    </location>
</feature>
<dbReference type="InterPro" id="IPR008978">
    <property type="entry name" value="HSP20-like_chaperone"/>
</dbReference>
<dbReference type="STRING" id="1365824.V5EF35"/>
<dbReference type="GO" id="GO:0005737">
    <property type="term" value="C:cytoplasm"/>
    <property type="evidence" value="ECO:0007669"/>
    <property type="project" value="TreeGrafter"/>
</dbReference>
<evidence type="ECO:0000313" key="4">
    <source>
        <dbReference type="EMBL" id="EST09081.1"/>
    </source>
</evidence>
<sequence length="465" mass="50280">MDGFEIPDFQVSQDDNHVYVDVSCPNGDVGARGATPNVAVEGRIFGFHLEPYYLPLVLPGAAILSNVDDAVHSSHDGRRHYRVTLNKLQPGERFEGLDQLQPQLLPEDQMKQALADAEQSKGFFQPTGGDASSTRAMDDAAKSLLQQALRSQGLTAVNDEDGEAAIDASAMQAGSAAPSSATAGAQGHGFGFRSSFRGSLIPAGCADTRNILEVPNPEAVELAQREQAALAFEEQHWDEGIYMDNFLDIDGELAHLLRFQPSIPASTASGTSSLVDDSHHVMEALALTLQLLFAYSYDERTNEGDPTVESGWTIAKLSHSLAASAPPRTTSATTLESVVSATLIGCARRALTVPLYRHWNLTLACIHDTLLRLEAGATHVKHCLHQIAERLEEGEDPILCRLSEVWLTPLLAEMPDDGESRRLAACVRLQAGELTKDKVGGERWDLEVVEQAAREAYDEGEGGFV</sequence>
<dbReference type="Pfam" id="PF21413">
    <property type="entry name" value="SHQ1-like_CS"/>
    <property type="match status" value="1"/>
</dbReference>
<dbReference type="PANTHER" id="PTHR12967">
    <property type="entry name" value="PROTEIN SHQ1 HOMOLOG"/>
    <property type="match status" value="1"/>
</dbReference>
<dbReference type="RefSeq" id="XP_016294070.1">
    <property type="nucleotide sequence ID" value="XM_016434667.1"/>
</dbReference>
<reference evidence="5" key="1">
    <citation type="journal article" date="2013" name="Genome Announc.">
        <title>Draft genome sequence of Pseudozyma brasiliensis sp. nov. strain GHG001, a high producer of endo-1,4-xylanase isolated from an insect pest of sugarcane.</title>
        <authorList>
            <person name="Oliveira J.V.D.C."/>
            <person name="dos Santos R.A.C."/>
            <person name="Borges T.A."/>
            <person name="Riano-Pachon D.M."/>
            <person name="Goldman G.H."/>
        </authorList>
    </citation>
    <scope>NUCLEOTIDE SEQUENCE [LARGE SCALE GENOMIC DNA]</scope>
    <source>
        <strain evidence="5">GHG001</strain>
    </source>
</reference>
<dbReference type="GO" id="GO:0005654">
    <property type="term" value="C:nucleoplasm"/>
    <property type="evidence" value="ECO:0007669"/>
    <property type="project" value="TreeGrafter"/>
</dbReference>
<dbReference type="InterPro" id="IPR007009">
    <property type="entry name" value="Shq1_C"/>
</dbReference>
<dbReference type="PANTHER" id="PTHR12967:SF0">
    <property type="entry name" value="PROTEIN SHQ1 HOMOLOG"/>
    <property type="match status" value="1"/>
</dbReference>
<proteinExistence type="inferred from homology"/>
<comment type="similarity">
    <text evidence="1">Belongs to the SHQ1 family.</text>
</comment>
<dbReference type="OMA" id="HNIESAW"/>
<dbReference type="EMBL" id="KI545855">
    <property type="protein sequence ID" value="EST09081.1"/>
    <property type="molecule type" value="Genomic_DNA"/>
</dbReference>
<dbReference type="Pfam" id="PF04925">
    <property type="entry name" value="SHQ1"/>
    <property type="match status" value="1"/>
</dbReference>
<dbReference type="eggNOG" id="KOG3247">
    <property type="taxonomic scope" value="Eukaryota"/>
</dbReference>
<dbReference type="InterPro" id="IPR039742">
    <property type="entry name" value="Shq1"/>
</dbReference>
<dbReference type="OrthoDB" id="73639at2759"/>
<dbReference type="GeneID" id="27417274"/>
<feature type="domain" description="Shq1 C-terminal" evidence="2">
    <location>
        <begin position="279"/>
        <end position="420"/>
    </location>
</feature>
<dbReference type="InterPro" id="IPR048696">
    <property type="entry name" value="SHQ1-like_CS"/>
</dbReference>
<dbReference type="GO" id="GO:0051082">
    <property type="term" value="F:unfolded protein binding"/>
    <property type="evidence" value="ECO:0007669"/>
    <property type="project" value="TreeGrafter"/>
</dbReference>
<dbReference type="HOGENOM" id="CLU_539821_0_0_1"/>